<dbReference type="Proteomes" id="UP000316639">
    <property type="component" value="Unassembled WGS sequence"/>
</dbReference>
<dbReference type="InterPro" id="IPR001242">
    <property type="entry name" value="Condensation_dom"/>
</dbReference>
<dbReference type="RefSeq" id="WP_146358523.1">
    <property type="nucleotide sequence ID" value="NZ_VOBR01000030.1"/>
</dbReference>
<evidence type="ECO:0000313" key="5">
    <source>
        <dbReference type="EMBL" id="TWP46788.1"/>
    </source>
</evidence>
<dbReference type="Pfam" id="PF00668">
    <property type="entry name" value="Condensation"/>
    <property type="match status" value="2"/>
</dbReference>
<feature type="domain" description="Carrier" evidence="4">
    <location>
        <begin position="433"/>
        <end position="508"/>
    </location>
</feature>
<dbReference type="InterPro" id="IPR006162">
    <property type="entry name" value="Ppantetheine_attach_site"/>
</dbReference>
<evidence type="ECO:0000256" key="2">
    <source>
        <dbReference type="ARBA" id="ARBA00022450"/>
    </source>
</evidence>
<dbReference type="Pfam" id="PF00501">
    <property type="entry name" value="AMP-binding"/>
    <property type="match status" value="4"/>
</dbReference>
<dbReference type="InterPro" id="IPR009081">
    <property type="entry name" value="PP-bd_ACP"/>
</dbReference>
<dbReference type="InterPro" id="IPR020459">
    <property type="entry name" value="AMP-binding"/>
</dbReference>
<dbReference type="InterPro" id="IPR020845">
    <property type="entry name" value="AMP-binding_CS"/>
</dbReference>
<dbReference type="EMBL" id="VOBR01000030">
    <property type="protein sequence ID" value="TWP46788.1"/>
    <property type="molecule type" value="Genomic_DNA"/>
</dbReference>
<dbReference type="PROSITE" id="PS00012">
    <property type="entry name" value="PHOSPHOPANTETHEINE"/>
    <property type="match status" value="1"/>
</dbReference>
<feature type="domain" description="Carrier" evidence="4">
    <location>
        <begin position="1329"/>
        <end position="1404"/>
    </location>
</feature>
<dbReference type="InterPro" id="IPR020806">
    <property type="entry name" value="PKS_PP-bd"/>
</dbReference>
<dbReference type="FunFam" id="1.10.1200.10:FF:000016">
    <property type="entry name" value="Non-ribosomal peptide synthase"/>
    <property type="match status" value="1"/>
</dbReference>
<dbReference type="GO" id="GO:0043041">
    <property type="term" value="P:amino acid activation for nonribosomal peptide biosynthetic process"/>
    <property type="evidence" value="ECO:0007669"/>
    <property type="project" value="TreeGrafter"/>
</dbReference>
<dbReference type="Pfam" id="PF00550">
    <property type="entry name" value="PP-binding"/>
    <property type="match status" value="2"/>
</dbReference>
<dbReference type="Gene3D" id="3.30.559.10">
    <property type="entry name" value="Chloramphenicol acetyltransferase-like domain"/>
    <property type="match status" value="2"/>
</dbReference>
<accession>A0A563EIZ6</accession>
<gene>
    <name evidence="5" type="ORF">FKR81_34965</name>
</gene>
<dbReference type="Gene3D" id="3.40.50.12780">
    <property type="entry name" value="N-terminal domain of ligase-like"/>
    <property type="match status" value="2"/>
</dbReference>
<dbReference type="Gene3D" id="3.40.50.980">
    <property type="match status" value="2"/>
</dbReference>
<evidence type="ECO:0000313" key="6">
    <source>
        <dbReference type="Proteomes" id="UP000316639"/>
    </source>
</evidence>
<dbReference type="GO" id="GO:0072330">
    <property type="term" value="P:monocarboxylic acid biosynthetic process"/>
    <property type="evidence" value="ECO:0007669"/>
    <property type="project" value="UniProtKB-ARBA"/>
</dbReference>
<dbReference type="Gene3D" id="1.10.1200.10">
    <property type="entry name" value="ACP-like"/>
    <property type="match status" value="2"/>
</dbReference>
<dbReference type="Pfam" id="PF13193">
    <property type="entry name" value="AMP-binding_C"/>
    <property type="match status" value="2"/>
</dbReference>
<keyword evidence="6" id="KW-1185">Reference proteome</keyword>
<keyword evidence="2" id="KW-0596">Phosphopantetheine</keyword>
<organism evidence="5 6">
    <name type="scientific">Lentzea tibetensis</name>
    <dbReference type="NCBI Taxonomy" id="2591470"/>
    <lineage>
        <taxon>Bacteria</taxon>
        <taxon>Bacillati</taxon>
        <taxon>Actinomycetota</taxon>
        <taxon>Actinomycetes</taxon>
        <taxon>Pseudonocardiales</taxon>
        <taxon>Pseudonocardiaceae</taxon>
        <taxon>Lentzea</taxon>
    </lineage>
</organism>
<dbReference type="GO" id="GO:0005737">
    <property type="term" value="C:cytoplasm"/>
    <property type="evidence" value="ECO:0007669"/>
    <property type="project" value="TreeGrafter"/>
</dbReference>
<dbReference type="PRINTS" id="PR00154">
    <property type="entry name" value="AMPBINDING"/>
</dbReference>
<dbReference type="PROSITE" id="PS00455">
    <property type="entry name" value="AMP_BINDING"/>
    <property type="match status" value="2"/>
</dbReference>
<dbReference type="InterPro" id="IPR036736">
    <property type="entry name" value="ACP-like_sf"/>
</dbReference>
<name>A0A563EIZ6_9PSEU</name>
<dbReference type="InterPro" id="IPR000873">
    <property type="entry name" value="AMP-dep_synth/lig_dom"/>
</dbReference>
<sequence length="1431" mass="154461">MRTLLKLFAEQVVRNPDAIALVCGAEEVSYVDLHVRAGELARELVARGVRPGELVAVSTPRSVEHVVEILGVLIAGAAYVPLDSRWPEVRKQLILDDIAGHVDEDLAYVMYTSGSTGRPKGVMVTHDNVAALALDPCWRNQERVLAIASTAFDAATFEIWVPLLRGGTVVLHRGDVDTASVRHEIGEHRITSLFLTAALFDVIAREDPACFRGVREVLVGGDVVAPAAVREVLDACPGTAVCNVYGPTETTVFATRHPISGTGGPIPIGTPLHGVQAHVLDEHGRSAREGELHLAGTRVAKGYLNQPELTAERFAGGRYRTGDLVRRRWDGSLDFLGRADRQVKIRGFRVELGEVEAALAEFGQNTVVVRDGALVAYLVPNSGRDVRQELTTTLPDFMVPHTIVALDRLPLTTSGKIDHAALPAPERATHGGEPRTETEELVCRVAHDVLGREVGVRDRFLEVGGDSVTAIALVSRMRSHGWELTVRDVLRLDVEHLAQTAKPVDTRRPEVAFGRELPLTPLQEGMFFHALLDADSYAVRLVVAVGRPLDPARLDAAVAELVARHAALRARFHNRPNGPVQTIGDGTTLWVGLDGDRLVLTYHHLLFDGWSVPVLVRDLLALHDGAELPPAADFRDHLAWLATRDRRPAEEAWRKALAGLDEPTLVAHADGKQPHEAVHAEVDPPRHHGITLGTVVRVAWAVTLGVLTGRDDVVFGSTVSGRSPEVPGVEDVVGCLINTVPTRVRLDPAETMPRLLRRVQAEQADLLAHQHLGLAAIQRETGPLFDTATVLENFPADVAFESFDAPHYPLALAVTPGERLHLRLTYRPDLFTRAEAETILRRFERAVTAGDRPVGEIDLLDPAEHRLFAEANDTTVDVPRRTLPDLLADQAARTPDVTAIVCEDTELTYAQLNANVNRLAHELIARGVTPGDRVVLTMRRSVGLVTAMFAVTRAGAAYVPIDPDYPAERVAHIHRDADPRLVLDEADATGSPSTPPLIDVPLDATAYVIYTSGSTGTPKGVEVTHRGIASLVAAQPAEPGTRVLQWASPGFDAALWEIAGALLNGATLVIAPPGRPDFGKLVAEHGITQITLPPSVLKALPPRAIPAGTTLIVAGEACDEETAARWSPGRRMINAYGPTETTVCATTCELPSGNGIPAIGRPIANTRVRVLDAWHRPVPVGVAGELHISGPGVALGYLHGQRFDGTYRTGDLVRWRPDGQLEYVGRTDDQVKIRGYRVEPGEVESVLARHPDVRTCAVVAVSGRLAAFVVGDVPAAALRAHVTTTLPPYMVPASYHRLRRLPATPNGKLDRRALAALARPEEIDPGDLAPGSVLEQRIAAIWCDLLGRARVGVRDNFFDLGGDSLLVVRLQAALTTAVGREVPLVDLYAHPTVAELAAHLGEGDRTTVSRARQRAACQRAARQGRAGKGLH</sequence>
<dbReference type="Gene3D" id="3.30.559.30">
    <property type="entry name" value="Nonribosomal peptide synthetase, condensation domain"/>
    <property type="match status" value="1"/>
</dbReference>
<keyword evidence="3" id="KW-0597">Phosphoprotein</keyword>
<dbReference type="PANTHER" id="PTHR45527">
    <property type="entry name" value="NONRIBOSOMAL PEPTIDE SYNTHETASE"/>
    <property type="match status" value="1"/>
</dbReference>
<dbReference type="GO" id="GO:0003824">
    <property type="term" value="F:catalytic activity"/>
    <property type="evidence" value="ECO:0007669"/>
    <property type="project" value="InterPro"/>
</dbReference>
<dbReference type="InterPro" id="IPR023213">
    <property type="entry name" value="CAT-like_dom_sf"/>
</dbReference>
<comment type="cofactor">
    <cofactor evidence="1">
        <name>pantetheine 4'-phosphate</name>
        <dbReference type="ChEBI" id="CHEBI:47942"/>
    </cofactor>
</comment>
<dbReference type="OrthoDB" id="2472181at2"/>
<dbReference type="GO" id="GO:0031177">
    <property type="term" value="F:phosphopantetheine binding"/>
    <property type="evidence" value="ECO:0007669"/>
    <property type="project" value="InterPro"/>
</dbReference>
<evidence type="ECO:0000256" key="3">
    <source>
        <dbReference type="ARBA" id="ARBA00022553"/>
    </source>
</evidence>
<comment type="caution">
    <text evidence="5">The sequence shown here is derived from an EMBL/GenBank/DDBJ whole genome shotgun (WGS) entry which is preliminary data.</text>
</comment>
<dbReference type="InterPro" id="IPR045851">
    <property type="entry name" value="AMP-bd_C_sf"/>
</dbReference>
<dbReference type="InterPro" id="IPR025110">
    <property type="entry name" value="AMP-bd_C"/>
</dbReference>
<dbReference type="GO" id="GO:0044550">
    <property type="term" value="P:secondary metabolite biosynthetic process"/>
    <property type="evidence" value="ECO:0007669"/>
    <property type="project" value="TreeGrafter"/>
</dbReference>
<dbReference type="Gene3D" id="3.30.300.30">
    <property type="match status" value="2"/>
</dbReference>
<dbReference type="SUPFAM" id="SSF52777">
    <property type="entry name" value="CoA-dependent acyltransferases"/>
    <property type="match status" value="2"/>
</dbReference>
<evidence type="ECO:0000259" key="4">
    <source>
        <dbReference type="PROSITE" id="PS50075"/>
    </source>
</evidence>
<dbReference type="SUPFAM" id="SSF56801">
    <property type="entry name" value="Acetyl-CoA synthetase-like"/>
    <property type="match status" value="2"/>
</dbReference>
<dbReference type="GO" id="GO:0008610">
    <property type="term" value="P:lipid biosynthetic process"/>
    <property type="evidence" value="ECO:0007669"/>
    <property type="project" value="UniProtKB-ARBA"/>
</dbReference>
<dbReference type="PANTHER" id="PTHR45527:SF1">
    <property type="entry name" value="FATTY ACID SYNTHASE"/>
    <property type="match status" value="1"/>
</dbReference>
<proteinExistence type="predicted"/>
<dbReference type="PROSITE" id="PS50075">
    <property type="entry name" value="CARRIER"/>
    <property type="match status" value="2"/>
</dbReference>
<protein>
    <submittedName>
        <fullName evidence="5">Amino acid adenylation domain-containing protein</fullName>
    </submittedName>
</protein>
<dbReference type="SUPFAM" id="SSF47336">
    <property type="entry name" value="ACP-like"/>
    <property type="match status" value="2"/>
</dbReference>
<dbReference type="NCBIfam" id="TIGR01733">
    <property type="entry name" value="AA-adenyl-dom"/>
    <property type="match status" value="1"/>
</dbReference>
<dbReference type="InterPro" id="IPR010071">
    <property type="entry name" value="AA_adenyl_dom"/>
</dbReference>
<reference evidence="5 6" key="1">
    <citation type="submission" date="2019-07" db="EMBL/GenBank/DDBJ databases">
        <title>Lentzea xizangensis sp. nov., isolated from Qinghai-Tibetan Plateau Soils.</title>
        <authorList>
            <person name="Huang J."/>
        </authorList>
    </citation>
    <scope>NUCLEOTIDE SEQUENCE [LARGE SCALE GENOMIC DNA]</scope>
    <source>
        <strain evidence="5 6">FXJ1.1311</strain>
    </source>
</reference>
<dbReference type="InterPro" id="IPR042099">
    <property type="entry name" value="ANL_N_sf"/>
</dbReference>
<dbReference type="SMART" id="SM00823">
    <property type="entry name" value="PKS_PP"/>
    <property type="match status" value="2"/>
</dbReference>
<evidence type="ECO:0000256" key="1">
    <source>
        <dbReference type="ARBA" id="ARBA00001957"/>
    </source>
</evidence>